<proteinExistence type="predicted"/>
<dbReference type="FunFam" id="3.30.70.330:FF:000051">
    <property type="entry name" value="Heterogeneous nuclear ribonucleoprotein 1"/>
    <property type="match status" value="1"/>
</dbReference>
<dbReference type="SMART" id="SM00360">
    <property type="entry name" value="RRM"/>
    <property type="match status" value="2"/>
</dbReference>
<dbReference type="InterPro" id="IPR012677">
    <property type="entry name" value="Nucleotide-bd_a/b_plait_sf"/>
</dbReference>
<dbReference type="Proteomes" id="UP001443914">
    <property type="component" value="Unassembled WGS sequence"/>
</dbReference>
<keyword evidence="5" id="KW-1185">Reference proteome</keyword>
<dbReference type="SUPFAM" id="SSF54928">
    <property type="entry name" value="RNA-binding domain, RBD"/>
    <property type="match status" value="2"/>
</dbReference>
<evidence type="ECO:0000313" key="4">
    <source>
        <dbReference type="EMBL" id="KAK9672941.1"/>
    </source>
</evidence>
<dbReference type="InterPro" id="IPR035979">
    <property type="entry name" value="RBD_domain_sf"/>
</dbReference>
<keyword evidence="1" id="KW-0694">RNA-binding</keyword>
<evidence type="ECO:0000313" key="5">
    <source>
        <dbReference type="Proteomes" id="UP001443914"/>
    </source>
</evidence>
<dbReference type="PROSITE" id="PS50102">
    <property type="entry name" value="RRM"/>
    <property type="match status" value="2"/>
</dbReference>
<dbReference type="CDD" id="cd12325">
    <property type="entry name" value="RRM1_hnRNPA_hnRNPD_like"/>
    <property type="match status" value="1"/>
</dbReference>
<feature type="region of interest" description="Disordered" evidence="2">
    <location>
        <begin position="78"/>
        <end position="109"/>
    </location>
</feature>
<evidence type="ECO:0000259" key="3">
    <source>
        <dbReference type="PROSITE" id="PS50102"/>
    </source>
</evidence>
<dbReference type="PANTHER" id="PTHR48035">
    <property type="entry name" value="HETEROGENEOUS NUCLEAR RIBONUCLEOPROTEIN 1"/>
    <property type="match status" value="1"/>
</dbReference>
<protein>
    <recommendedName>
        <fullName evidence="3">RRM domain-containing protein</fullName>
    </recommendedName>
</protein>
<comment type="caution">
    <text evidence="4">The sequence shown here is derived from an EMBL/GenBank/DDBJ whole genome shotgun (WGS) entry which is preliminary data.</text>
</comment>
<feature type="domain" description="RRM" evidence="3">
    <location>
        <begin position="112"/>
        <end position="189"/>
    </location>
</feature>
<name>A0AAW1HA72_SAPOF</name>
<dbReference type="CDD" id="cd12330">
    <property type="entry name" value="RRM2_Hrp1p"/>
    <property type="match status" value="1"/>
</dbReference>
<dbReference type="InterPro" id="IPR000504">
    <property type="entry name" value="RRM_dom"/>
</dbReference>
<dbReference type="GO" id="GO:0003723">
    <property type="term" value="F:RNA binding"/>
    <property type="evidence" value="ECO:0007669"/>
    <property type="project" value="UniProtKB-UniRule"/>
</dbReference>
<dbReference type="EMBL" id="JBDFQZ010000012">
    <property type="protein sequence ID" value="KAK9672941.1"/>
    <property type="molecule type" value="Genomic_DNA"/>
</dbReference>
<sequence>MEGEQGKLFIGGISWETTEEKLMDYFGNYGDVVQANIMREKCSGRPRGFGFVHFSNPMAIDKVLQDKHTLDGRVVEAKRAMSKEDQQNTTRSGKTGNNSGRNGGVGGNTKTKKIFVGGLPPSLTDEGFRQYFKSFGHVTDVVIMYDQSTQRPRGFGFVSFDSEDAVDRVLQNTFHDLDGKQVEVKRALPKDASLGIVSRGYQNSYGSRMDSNRYMQPQNNGAGFPPYGASGYGAAGYGYGPVNGGVGYGGYAAYGNVNAPSAGYGSGPAGAPRSLWNAQAASGYGSSGYGNAPAWGAVGASSAGPTSQSLGRASGYRSQGYGYGSNTSGGYNDANVHGGYASSAHMGYGGGYGVGQNRQV</sequence>
<evidence type="ECO:0000256" key="1">
    <source>
        <dbReference type="PROSITE-ProRule" id="PRU00176"/>
    </source>
</evidence>
<dbReference type="PANTHER" id="PTHR48035:SF2">
    <property type="entry name" value="RNA-BINDING REGION RNP-1 DOMAIN-CONTAINING PROTEIN"/>
    <property type="match status" value="1"/>
</dbReference>
<organism evidence="4 5">
    <name type="scientific">Saponaria officinalis</name>
    <name type="common">Common soapwort</name>
    <name type="synonym">Lychnis saponaria</name>
    <dbReference type="NCBI Taxonomy" id="3572"/>
    <lineage>
        <taxon>Eukaryota</taxon>
        <taxon>Viridiplantae</taxon>
        <taxon>Streptophyta</taxon>
        <taxon>Embryophyta</taxon>
        <taxon>Tracheophyta</taxon>
        <taxon>Spermatophyta</taxon>
        <taxon>Magnoliopsida</taxon>
        <taxon>eudicotyledons</taxon>
        <taxon>Gunneridae</taxon>
        <taxon>Pentapetalae</taxon>
        <taxon>Caryophyllales</taxon>
        <taxon>Caryophyllaceae</taxon>
        <taxon>Caryophylleae</taxon>
        <taxon>Saponaria</taxon>
    </lineage>
</organism>
<gene>
    <name evidence="4" type="ORF">RND81_12G136000</name>
</gene>
<reference evidence="4" key="1">
    <citation type="submission" date="2024-03" db="EMBL/GenBank/DDBJ databases">
        <title>WGS assembly of Saponaria officinalis var. Norfolk2.</title>
        <authorList>
            <person name="Jenkins J."/>
            <person name="Shu S."/>
            <person name="Grimwood J."/>
            <person name="Barry K."/>
            <person name="Goodstein D."/>
            <person name="Schmutz J."/>
            <person name="Leebens-Mack J."/>
            <person name="Osbourn A."/>
        </authorList>
    </citation>
    <scope>NUCLEOTIDE SEQUENCE [LARGE SCALE GENOMIC DNA]</scope>
    <source>
        <strain evidence="4">JIC</strain>
    </source>
</reference>
<dbReference type="AlphaFoldDB" id="A0AAW1HA72"/>
<evidence type="ECO:0000256" key="2">
    <source>
        <dbReference type="SAM" id="MobiDB-lite"/>
    </source>
</evidence>
<dbReference type="Gene3D" id="3.30.70.330">
    <property type="match status" value="2"/>
</dbReference>
<dbReference type="InterPro" id="IPR053260">
    <property type="entry name" value="hnRNP"/>
</dbReference>
<accession>A0AAW1HA72</accession>
<feature type="domain" description="RRM" evidence="3">
    <location>
        <begin position="6"/>
        <end position="82"/>
    </location>
</feature>
<dbReference type="Pfam" id="PF00076">
    <property type="entry name" value="RRM_1"/>
    <property type="match status" value="2"/>
</dbReference>